<evidence type="ECO:0000313" key="1">
    <source>
        <dbReference type="EMBL" id="KAF5183254.1"/>
    </source>
</evidence>
<comment type="caution">
    <text evidence="1">The sequence shown here is derived from an EMBL/GenBank/DDBJ whole genome shotgun (WGS) entry which is preliminary data.</text>
</comment>
<dbReference type="AlphaFoldDB" id="A0A7J6VDS3"/>
<proteinExistence type="predicted"/>
<reference evidence="1 2" key="1">
    <citation type="submission" date="2020-06" db="EMBL/GenBank/DDBJ databases">
        <title>Transcriptomic and genomic resources for Thalictrum thalictroides and T. hernandezii: Facilitating candidate gene discovery in an emerging model plant lineage.</title>
        <authorList>
            <person name="Arias T."/>
            <person name="Riano-Pachon D.M."/>
            <person name="Di Stilio V.S."/>
        </authorList>
    </citation>
    <scope>NUCLEOTIDE SEQUENCE [LARGE SCALE GENOMIC DNA]</scope>
    <source>
        <strain evidence="2">cv. WT478/WT964</strain>
        <tissue evidence="1">Leaves</tissue>
    </source>
</reference>
<keyword evidence="2" id="KW-1185">Reference proteome</keyword>
<protein>
    <submittedName>
        <fullName evidence="1">Uncharacterized protein</fullName>
    </submittedName>
</protein>
<dbReference type="EMBL" id="JABWDY010033721">
    <property type="protein sequence ID" value="KAF5183254.1"/>
    <property type="molecule type" value="Genomic_DNA"/>
</dbReference>
<gene>
    <name evidence="1" type="ORF">FRX31_027159</name>
</gene>
<sequence length="54" mass="5885">VIGILSLPSFGNILFIVCNKPSVNIRIYKPKSAWSCEESKSLSCLSEGFSSNGY</sequence>
<dbReference type="Proteomes" id="UP000554482">
    <property type="component" value="Unassembled WGS sequence"/>
</dbReference>
<evidence type="ECO:0000313" key="2">
    <source>
        <dbReference type="Proteomes" id="UP000554482"/>
    </source>
</evidence>
<organism evidence="1 2">
    <name type="scientific">Thalictrum thalictroides</name>
    <name type="common">Rue-anemone</name>
    <name type="synonym">Anemone thalictroides</name>
    <dbReference type="NCBI Taxonomy" id="46969"/>
    <lineage>
        <taxon>Eukaryota</taxon>
        <taxon>Viridiplantae</taxon>
        <taxon>Streptophyta</taxon>
        <taxon>Embryophyta</taxon>
        <taxon>Tracheophyta</taxon>
        <taxon>Spermatophyta</taxon>
        <taxon>Magnoliopsida</taxon>
        <taxon>Ranunculales</taxon>
        <taxon>Ranunculaceae</taxon>
        <taxon>Thalictroideae</taxon>
        <taxon>Thalictrum</taxon>
    </lineage>
</organism>
<name>A0A7J6VDS3_THATH</name>
<accession>A0A7J6VDS3</accession>
<feature type="non-terminal residue" evidence="1">
    <location>
        <position position="1"/>
    </location>
</feature>